<gene>
    <name evidence="2" type="ORF">GGR38_004059</name>
</gene>
<dbReference type="AlphaFoldDB" id="A0A7W6G8C8"/>
<evidence type="ECO:0000256" key="1">
    <source>
        <dbReference type="SAM" id="Phobius"/>
    </source>
</evidence>
<comment type="caution">
    <text evidence="2">The sequence shown here is derived from an EMBL/GenBank/DDBJ whole genome shotgun (WGS) entry which is preliminary data.</text>
</comment>
<dbReference type="EMBL" id="JACIDX010000019">
    <property type="protein sequence ID" value="MBB3957085.1"/>
    <property type="molecule type" value="Genomic_DNA"/>
</dbReference>
<feature type="transmembrane region" description="Helical" evidence="1">
    <location>
        <begin position="12"/>
        <end position="35"/>
    </location>
</feature>
<protein>
    <submittedName>
        <fullName evidence="2">Uncharacterized protein</fullName>
    </submittedName>
</protein>
<dbReference type="Proteomes" id="UP000548867">
    <property type="component" value="Unassembled WGS sequence"/>
</dbReference>
<evidence type="ECO:0000313" key="3">
    <source>
        <dbReference type="Proteomes" id="UP000548867"/>
    </source>
</evidence>
<accession>A0A7W6G8C8</accession>
<dbReference type="RefSeq" id="WP_183628094.1">
    <property type="nucleotide sequence ID" value="NZ_JACIDX010000019.1"/>
</dbReference>
<keyword evidence="1" id="KW-1133">Transmembrane helix</keyword>
<keyword evidence="1" id="KW-0472">Membrane</keyword>
<organism evidence="2 3">
    <name type="scientific">Novosphingobium sediminicola</name>
    <dbReference type="NCBI Taxonomy" id="563162"/>
    <lineage>
        <taxon>Bacteria</taxon>
        <taxon>Pseudomonadati</taxon>
        <taxon>Pseudomonadota</taxon>
        <taxon>Alphaproteobacteria</taxon>
        <taxon>Sphingomonadales</taxon>
        <taxon>Sphingomonadaceae</taxon>
        <taxon>Novosphingobium</taxon>
    </lineage>
</organism>
<sequence length="53" mass="5504">MNRLRIAGQYVIAFCVVALCMTVVATVGLALFSLLPGDPKSGIAGILNAFHIG</sequence>
<proteinExistence type="predicted"/>
<reference evidence="2 3" key="1">
    <citation type="submission" date="2020-08" db="EMBL/GenBank/DDBJ databases">
        <title>Genomic Encyclopedia of Type Strains, Phase IV (KMG-IV): sequencing the most valuable type-strain genomes for metagenomic binning, comparative biology and taxonomic classification.</title>
        <authorList>
            <person name="Goeker M."/>
        </authorList>
    </citation>
    <scope>NUCLEOTIDE SEQUENCE [LARGE SCALE GENOMIC DNA]</scope>
    <source>
        <strain evidence="2 3">DSM 27057</strain>
    </source>
</reference>
<keyword evidence="3" id="KW-1185">Reference proteome</keyword>
<name>A0A7W6G8C8_9SPHN</name>
<evidence type="ECO:0000313" key="2">
    <source>
        <dbReference type="EMBL" id="MBB3957085.1"/>
    </source>
</evidence>
<keyword evidence="1" id="KW-0812">Transmembrane</keyword>